<dbReference type="NCBIfam" id="TIGR02436">
    <property type="entry name" value="four helix bundle protein"/>
    <property type="match status" value="1"/>
</dbReference>
<accession>A0A419XA00</accession>
<gene>
    <name evidence="1" type="ORF">BXY64_1614</name>
</gene>
<dbReference type="EMBL" id="RAPQ01000008">
    <property type="protein sequence ID" value="RKE04588.1"/>
    <property type="molecule type" value="Genomic_DNA"/>
</dbReference>
<dbReference type="InterPro" id="IPR036583">
    <property type="entry name" value="23S_rRNA_IVS_sf"/>
</dbReference>
<protein>
    <submittedName>
        <fullName evidence="1">Four helix bundle protein</fullName>
    </submittedName>
</protein>
<dbReference type="Pfam" id="PF05635">
    <property type="entry name" value="23S_rRNA_IVP"/>
    <property type="match status" value="1"/>
</dbReference>
<dbReference type="Gene3D" id="1.20.1440.60">
    <property type="entry name" value="23S rRNA-intervening sequence"/>
    <property type="match status" value="1"/>
</dbReference>
<dbReference type="PIRSF" id="PIRSF035652">
    <property type="entry name" value="CHP02436"/>
    <property type="match status" value="1"/>
</dbReference>
<proteinExistence type="predicted"/>
<reference evidence="1 2" key="1">
    <citation type="submission" date="2018-09" db="EMBL/GenBank/DDBJ databases">
        <title>Genomic Encyclopedia of Archaeal and Bacterial Type Strains, Phase II (KMG-II): from individual species to whole genera.</title>
        <authorList>
            <person name="Goeker M."/>
        </authorList>
    </citation>
    <scope>NUCLEOTIDE SEQUENCE [LARGE SCALE GENOMIC DNA]</scope>
    <source>
        <strain evidence="1 2">DSM 21950</strain>
    </source>
</reference>
<evidence type="ECO:0000313" key="1">
    <source>
        <dbReference type="EMBL" id="RKE04588.1"/>
    </source>
</evidence>
<dbReference type="PANTHER" id="PTHR38471">
    <property type="entry name" value="FOUR HELIX BUNDLE PROTEIN"/>
    <property type="match status" value="1"/>
</dbReference>
<dbReference type="OrthoDB" id="285993at2"/>
<dbReference type="Proteomes" id="UP000284531">
    <property type="component" value="Unassembled WGS sequence"/>
</dbReference>
<dbReference type="PANTHER" id="PTHR38471:SF2">
    <property type="entry name" value="FOUR HELIX BUNDLE PROTEIN"/>
    <property type="match status" value="1"/>
</dbReference>
<dbReference type="InterPro" id="IPR012657">
    <property type="entry name" value="23S_rRNA-intervening_sequence"/>
</dbReference>
<organism evidence="1 2">
    <name type="scientific">Marinifilum flexuosum</name>
    <dbReference type="NCBI Taxonomy" id="1117708"/>
    <lineage>
        <taxon>Bacteria</taxon>
        <taxon>Pseudomonadati</taxon>
        <taxon>Bacteroidota</taxon>
        <taxon>Bacteroidia</taxon>
        <taxon>Marinilabiliales</taxon>
        <taxon>Marinifilaceae</taxon>
    </lineage>
</organism>
<comment type="caution">
    <text evidence="1">The sequence shown here is derived from an EMBL/GenBank/DDBJ whole genome shotgun (WGS) entry which is preliminary data.</text>
</comment>
<name>A0A419XA00_9BACT</name>
<sequence>MGQNQLQERLFKFSVDVIMGVRNLPKGREFQVVSHQILKSATSVGANYEEAQAAVSNADFSNKIAISLKEIRETNYWIRLILAISSKNDVWNSLEKESMELMKILGTIHSKTRKRFNK</sequence>
<dbReference type="SUPFAM" id="SSF158446">
    <property type="entry name" value="IVS-encoded protein-like"/>
    <property type="match status" value="1"/>
</dbReference>
<evidence type="ECO:0000313" key="2">
    <source>
        <dbReference type="Proteomes" id="UP000284531"/>
    </source>
</evidence>
<keyword evidence="2" id="KW-1185">Reference proteome</keyword>
<dbReference type="AlphaFoldDB" id="A0A419XA00"/>